<dbReference type="CDD" id="cd05244">
    <property type="entry name" value="BVR-B_like_SDR_a"/>
    <property type="match status" value="1"/>
</dbReference>
<dbReference type="SUPFAM" id="SSF51735">
    <property type="entry name" value="NAD(P)-binding Rossmann-fold domains"/>
    <property type="match status" value="1"/>
</dbReference>
<dbReference type="AlphaFoldDB" id="B7SJR0"/>
<dbReference type="PANTHER" id="PTHR43355:SF2">
    <property type="entry name" value="FLAVIN REDUCTASE (NADPH)"/>
    <property type="match status" value="1"/>
</dbReference>
<organism evidence="2">
    <name type="scientific">Dickeya chrysanthemi</name>
    <name type="common">Pectobacterium chrysanthemi</name>
    <name type="synonym">Erwinia chrysanthemi</name>
    <dbReference type="NCBI Taxonomy" id="556"/>
    <lineage>
        <taxon>Bacteria</taxon>
        <taxon>Pseudomonadati</taxon>
        <taxon>Pseudomonadota</taxon>
        <taxon>Gammaproteobacteria</taxon>
        <taxon>Enterobacterales</taxon>
        <taxon>Pectobacteriaceae</taxon>
        <taxon>Dickeya</taxon>
    </lineage>
</organism>
<feature type="domain" description="NAD(P)-binding" evidence="1">
    <location>
        <begin position="25"/>
        <end position="205"/>
    </location>
</feature>
<accession>B7SJR0</accession>
<dbReference type="GO" id="GO:0016646">
    <property type="term" value="F:oxidoreductase activity, acting on the CH-NH group of donors, NAD or NADP as acceptor"/>
    <property type="evidence" value="ECO:0007669"/>
    <property type="project" value="TreeGrafter"/>
</dbReference>
<dbReference type="InterPro" id="IPR016040">
    <property type="entry name" value="NAD(P)-bd_dom"/>
</dbReference>
<dbReference type="Pfam" id="PF13460">
    <property type="entry name" value="NAD_binding_10"/>
    <property type="match status" value="1"/>
</dbReference>
<dbReference type="InterPro" id="IPR051606">
    <property type="entry name" value="Polyketide_Oxido-like"/>
</dbReference>
<protein>
    <submittedName>
        <fullName evidence="2">NADH-flavin reductase</fullName>
    </submittedName>
</protein>
<dbReference type="InterPro" id="IPR036291">
    <property type="entry name" value="NAD(P)-bd_dom_sf"/>
</dbReference>
<sequence length="220" mass="23659">MVYIIDLSLNEDYKEWNMAHIALIGASGNAGSQILNELSERGHQVTAIARHPENIASLPGVTAKKGDVFDVAGLTALLAGHDAVISSVHFTSSDPQILIDAVRAAGVKRYLVVGGAGSLLVAPGQRLVDQPGFPEAYKAEATKGADFLDLLKTVTDLDWTFLSPSMMFVPGERTGTFRLGKDDLLTNEQGSSTSFADYAIALVDEVEKPQHIRQRFTVGY</sequence>
<dbReference type="EMBL" id="EU307209">
    <property type="protein sequence ID" value="ACA34616.1"/>
    <property type="molecule type" value="Genomic_DNA"/>
</dbReference>
<reference evidence="2" key="1">
    <citation type="submission" date="2007-11" db="EMBL/GenBank/DDBJ databases">
        <title>Studies on genetic characteristics and molecular markers for toxins of Erwinia chrysanthemi pv. zeae.</title>
        <authorList>
            <person name="Liu Q.G."/>
        </authorList>
    </citation>
    <scope>NUCLEOTIDE SEQUENCE</scope>
</reference>
<dbReference type="Gene3D" id="3.40.50.720">
    <property type="entry name" value="NAD(P)-binding Rossmann-like Domain"/>
    <property type="match status" value="1"/>
</dbReference>
<evidence type="ECO:0000259" key="1">
    <source>
        <dbReference type="Pfam" id="PF13460"/>
    </source>
</evidence>
<name>B7SJR0_DICCH</name>
<evidence type="ECO:0000313" key="2">
    <source>
        <dbReference type="EMBL" id="ACA34616.1"/>
    </source>
</evidence>
<proteinExistence type="predicted"/>
<dbReference type="PANTHER" id="PTHR43355">
    <property type="entry name" value="FLAVIN REDUCTASE (NADPH)"/>
    <property type="match status" value="1"/>
</dbReference>